<keyword evidence="5 6" id="KW-0472">Membrane</keyword>
<dbReference type="PANTHER" id="PTHR33545">
    <property type="entry name" value="UPF0750 MEMBRANE PROTEIN YITT-RELATED"/>
    <property type="match status" value="1"/>
</dbReference>
<feature type="transmembrane region" description="Helical" evidence="6">
    <location>
        <begin position="164"/>
        <end position="185"/>
    </location>
</feature>
<dbReference type="AlphaFoldDB" id="A0A1G7HB82"/>
<evidence type="ECO:0000256" key="5">
    <source>
        <dbReference type="ARBA" id="ARBA00023136"/>
    </source>
</evidence>
<dbReference type="InterPro" id="IPR051461">
    <property type="entry name" value="UPF0750_membrane"/>
</dbReference>
<dbReference type="Proteomes" id="UP000198994">
    <property type="component" value="Unassembled WGS sequence"/>
</dbReference>
<reference evidence="8" key="1">
    <citation type="submission" date="2016-10" db="EMBL/GenBank/DDBJ databases">
        <authorList>
            <person name="Varghese N."/>
            <person name="Submissions S."/>
        </authorList>
    </citation>
    <scope>NUCLEOTIDE SEQUENCE [LARGE SCALE GENOMIC DNA]</scope>
    <source>
        <strain evidence="8">DSM 10146</strain>
    </source>
</reference>
<dbReference type="Pfam" id="PF02588">
    <property type="entry name" value="YitT_membrane"/>
    <property type="match status" value="1"/>
</dbReference>
<protein>
    <submittedName>
        <fullName evidence="7">Uncharacterized 5xTM membrane BCR, YitT family COG1284</fullName>
    </submittedName>
</protein>
<evidence type="ECO:0000313" key="7">
    <source>
        <dbReference type="EMBL" id="SDE97655.1"/>
    </source>
</evidence>
<feature type="transmembrane region" description="Helical" evidence="6">
    <location>
        <begin position="30"/>
        <end position="49"/>
    </location>
</feature>
<keyword evidence="2" id="KW-1003">Cell membrane</keyword>
<dbReference type="EMBL" id="FNAV01000010">
    <property type="protein sequence ID" value="SDE97655.1"/>
    <property type="molecule type" value="Genomic_DNA"/>
</dbReference>
<keyword evidence="3 6" id="KW-0812">Transmembrane</keyword>
<keyword evidence="8" id="KW-1185">Reference proteome</keyword>
<dbReference type="STRING" id="282683.SAMN04488105_110190"/>
<feature type="transmembrane region" description="Helical" evidence="6">
    <location>
        <begin position="100"/>
        <end position="119"/>
    </location>
</feature>
<evidence type="ECO:0000256" key="4">
    <source>
        <dbReference type="ARBA" id="ARBA00022989"/>
    </source>
</evidence>
<evidence type="ECO:0000256" key="2">
    <source>
        <dbReference type="ARBA" id="ARBA00022475"/>
    </source>
</evidence>
<dbReference type="PANTHER" id="PTHR33545:SF5">
    <property type="entry name" value="UPF0750 MEMBRANE PROTEIN YITT"/>
    <property type="match status" value="1"/>
</dbReference>
<evidence type="ECO:0000313" key="8">
    <source>
        <dbReference type="Proteomes" id="UP000198994"/>
    </source>
</evidence>
<accession>A0A1G7HB82</accession>
<evidence type="ECO:0000256" key="6">
    <source>
        <dbReference type="SAM" id="Phobius"/>
    </source>
</evidence>
<organism evidence="7 8">
    <name type="scientific">Salipiger thiooxidans</name>
    <dbReference type="NCBI Taxonomy" id="282683"/>
    <lineage>
        <taxon>Bacteria</taxon>
        <taxon>Pseudomonadati</taxon>
        <taxon>Pseudomonadota</taxon>
        <taxon>Alphaproteobacteria</taxon>
        <taxon>Rhodobacterales</taxon>
        <taxon>Roseobacteraceae</taxon>
        <taxon>Salipiger</taxon>
    </lineage>
</organism>
<gene>
    <name evidence="7" type="ORF">SAMN04488105_110190</name>
</gene>
<name>A0A1G7HB82_9RHOB</name>
<comment type="subcellular location">
    <subcellularLocation>
        <location evidence="1">Cell membrane</location>
        <topology evidence="1">Multi-pass membrane protein</topology>
    </subcellularLocation>
</comment>
<evidence type="ECO:0000256" key="3">
    <source>
        <dbReference type="ARBA" id="ARBA00022692"/>
    </source>
</evidence>
<feature type="transmembrane region" description="Helical" evidence="6">
    <location>
        <begin position="191"/>
        <end position="208"/>
    </location>
</feature>
<dbReference type="InterPro" id="IPR003740">
    <property type="entry name" value="YitT"/>
</dbReference>
<keyword evidence="4 6" id="KW-1133">Transmembrane helix</keyword>
<sequence length="218" mass="23696">MTPALRCGNSPCMLLLESPPPDRHSFWEDALAILVGTTLVALSIQFLRASELFTGQIAGLSLVLSYPTGLPFGAIFFVLNLPFYLLAIRQLGWRFTIKSFLAVALMSTIAESLPLVLSMNHLHPALGATLSGILAGVGLLMLFRHGATLGGVGVVALWAQDTKGIKAGHVQLGFDLCVFALALFLFDWQRVLWSLLGAVVLNLIITVNHRRDRYIARS</sequence>
<evidence type="ECO:0000256" key="1">
    <source>
        <dbReference type="ARBA" id="ARBA00004651"/>
    </source>
</evidence>
<feature type="transmembrane region" description="Helical" evidence="6">
    <location>
        <begin position="69"/>
        <end position="88"/>
    </location>
</feature>
<proteinExistence type="predicted"/>
<dbReference type="GO" id="GO:0005886">
    <property type="term" value="C:plasma membrane"/>
    <property type="evidence" value="ECO:0007669"/>
    <property type="project" value="UniProtKB-SubCell"/>
</dbReference>